<keyword evidence="2" id="KW-1185">Reference proteome</keyword>
<reference evidence="2" key="1">
    <citation type="journal article" date="2022" name="Mol. Ecol. Resour.">
        <title>The genomes of chicory, endive, great burdock and yacon provide insights into Asteraceae palaeo-polyploidization history and plant inulin production.</title>
        <authorList>
            <person name="Fan W."/>
            <person name="Wang S."/>
            <person name="Wang H."/>
            <person name="Wang A."/>
            <person name="Jiang F."/>
            <person name="Liu H."/>
            <person name="Zhao H."/>
            <person name="Xu D."/>
            <person name="Zhang Y."/>
        </authorList>
    </citation>
    <scope>NUCLEOTIDE SEQUENCE [LARGE SCALE GENOMIC DNA]</scope>
    <source>
        <strain evidence="2">cv. Yunnan</strain>
    </source>
</reference>
<sequence>MPCHHKQQRGDEPSNHSYIQPYQNNSTTVNNNRLTQVIRLDSTYPNPYINHTHSSTNSHSFNSTQQVSFKVIFTRTLK</sequence>
<protein>
    <submittedName>
        <fullName evidence="1">Uncharacterized protein</fullName>
    </submittedName>
</protein>
<evidence type="ECO:0000313" key="2">
    <source>
        <dbReference type="Proteomes" id="UP001056120"/>
    </source>
</evidence>
<comment type="caution">
    <text evidence="1">The sequence shown here is derived from an EMBL/GenBank/DDBJ whole genome shotgun (WGS) entry which is preliminary data.</text>
</comment>
<reference evidence="1 2" key="2">
    <citation type="journal article" date="2022" name="Mol. Ecol. Resour.">
        <title>The genomes of chicory, endive, great burdock and yacon provide insights into Asteraceae paleo-polyploidization history and plant inulin production.</title>
        <authorList>
            <person name="Fan W."/>
            <person name="Wang S."/>
            <person name="Wang H."/>
            <person name="Wang A."/>
            <person name="Jiang F."/>
            <person name="Liu H."/>
            <person name="Zhao H."/>
            <person name="Xu D."/>
            <person name="Zhang Y."/>
        </authorList>
    </citation>
    <scope>NUCLEOTIDE SEQUENCE [LARGE SCALE GENOMIC DNA]</scope>
    <source>
        <strain evidence="2">cv. Yunnan</strain>
        <tissue evidence="1">Leaves</tissue>
    </source>
</reference>
<name>A0ACB9EPE3_9ASTR</name>
<dbReference type="EMBL" id="CM042034">
    <property type="protein sequence ID" value="KAI3760814.1"/>
    <property type="molecule type" value="Genomic_DNA"/>
</dbReference>
<accession>A0ACB9EPE3</accession>
<gene>
    <name evidence="1" type="ORF">L1987_51213</name>
</gene>
<organism evidence="1 2">
    <name type="scientific">Smallanthus sonchifolius</name>
    <dbReference type="NCBI Taxonomy" id="185202"/>
    <lineage>
        <taxon>Eukaryota</taxon>
        <taxon>Viridiplantae</taxon>
        <taxon>Streptophyta</taxon>
        <taxon>Embryophyta</taxon>
        <taxon>Tracheophyta</taxon>
        <taxon>Spermatophyta</taxon>
        <taxon>Magnoliopsida</taxon>
        <taxon>eudicotyledons</taxon>
        <taxon>Gunneridae</taxon>
        <taxon>Pentapetalae</taxon>
        <taxon>asterids</taxon>
        <taxon>campanulids</taxon>
        <taxon>Asterales</taxon>
        <taxon>Asteraceae</taxon>
        <taxon>Asteroideae</taxon>
        <taxon>Heliantheae alliance</taxon>
        <taxon>Millerieae</taxon>
        <taxon>Smallanthus</taxon>
    </lineage>
</organism>
<dbReference type="Proteomes" id="UP001056120">
    <property type="component" value="Linkage Group LG17"/>
</dbReference>
<proteinExistence type="predicted"/>
<evidence type="ECO:0000313" key="1">
    <source>
        <dbReference type="EMBL" id="KAI3760814.1"/>
    </source>
</evidence>